<protein>
    <recommendedName>
        <fullName evidence="11">Acyl-coenzyme A oxidase</fullName>
    </recommendedName>
</protein>
<dbReference type="GO" id="GO:0071949">
    <property type="term" value="F:FAD binding"/>
    <property type="evidence" value="ECO:0007669"/>
    <property type="project" value="InterPro"/>
</dbReference>
<keyword evidence="10" id="KW-0576">Peroxisome</keyword>
<dbReference type="EMBL" id="JH159153">
    <property type="protein sequence ID" value="EGZ19799.1"/>
    <property type="molecule type" value="Genomic_DNA"/>
</dbReference>
<keyword evidence="7" id="KW-0276">Fatty acid metabolism</keyword>
<evidence type="ECO:0000256" key="9">
    <source>
        <dbReference type="ARBA" id="ARBA00023098"/>
    </source>
</evidence>
<evidence type="ECO:0000313" key="18">
    <source>
        <dbReference type="Proteomes" id="UP000002640"/>
    </source>
</evidence>
<dbReference type="PANTHER" id="PTHR10909">
    <property type="entry name" value="ELECTRON TRANSPORT OXIDOREDUCTASE"/>
    <property type="match status" value="1"/>
</dbReference>
<evidence type="ECO:0000259" key="15">
    <source>
        <dbReference type="Pfam" id="PF14749"/>
    </source>
</evidence>
<keyword evidence="5 11" id="KW-0285">Flavoprotein</keyword>
<reference evidence="17 18" key="1">
    <citation type="journal article" date="2006" name="Science">
        <title>Phytophthora genome sequences uncover evolutionary origins and mechanisms of pathogenesis.</title>
        <authorList>
            <person name="Tyler B.M."/>
            <person name="Tripathy S."/>
            <person name="Zhang X."/>
            <person name="Dehal P."/>
            <person name="Jiang R.H."/>
            <person name="Aerts A."/>
            <person name="Arredondo F.D."/>
            <person name="Baxter L."/>
            <person name="Bensasson D."/>
            <person name="Beynon J.L."/>
            <person name="Chapman J."/>
            <person name="Damasceno C.M."/>
            <person name="Dorrance A.E."/>
            <person name="Dou D."/>
            <person name="Dickerman A.W."/>
            <person name="Dubchak I.L."/>
            <person name="Garbelotto M."/>
            <person name="Gijzen M."/>
            <person name="Gordon S.G."/>
            <person name="Govers F."/>
            <person name="Grunwald N.J."/>
            <person name="Huang W."/>
            <person name="Ivors K.L."/>
            <person name="Jones R.W."/>
            <person name="Kamoun S."/>
            <person name="Krampis K."/>
            <person name="Lamour K.H."/>
            <person name="Lee M.K."/>
            <person name="McDonald W.H."/>
            <person name="Medina M."/>
            <person name="Meijer H.J."/>
            <person name="Nordberg E.K."/>
            <person name="Maclean D.J."/>
            <person name="Ospina-Giraldo M.D."/>
            <person name="Morris P.F."/>
            <person name="Phuntumart V."/>
            <person name="Putnam N.H."/>
            <person name="Rash S."/>
            <person name="Rose J.K."/>
            <person name="Sakihama Y."/>
            <person name="Salamov A.A."/>
            <person name="Savidor A."/>
            <person name="Scheuring C.F."/>
            <person name="Smith B.M."/>
            <person name="Sobral B.W."/>
            <person name="Terry A."/>
            <person name="Torto-Alalibo T.A."/>
            <person name="Win J."/>
            <person name="Xu Z."/>
            <person name="Zhang H."/>
            <person name="Grigoriev I.V."/>
            <person name="Rokhsar D.S."/>
            <person name="Boore J.L."/>
        </authorList>
    </citation>
    <scope>NUCLEOTIDE SEQUENCE [LARGE SCALE GENOMIC DNA]</scope>
    <source>
        <strain evidence="17 18">P6497</strain>
    </source>
</reference>
<evidence type="ECO:0000256" key="13">
    <source>
        <dbReference type="PIRSR" id="PIRSR000168-2"/>
    </source>
</evidence>
<feature type="domain" description="Acyl-CoA oxidase C-terminal" evidence="14">
    <location>
        <begin position="485"/>
        <end position="658"/>
    </location>
</feature>
<dbReference type="InterPro" id="IPR029320">
    <property type="entry name" value="Acyl-CoA_ox_N"/>
</dbReference>
<evidence type="ECO:0000256" key="7">
    <source>
        <dbReference type="ARBA" id="ARBA00022832"/>
    </source>
</evidence>
<dbReference type="Pfam" id="PF14749">
    <property type="entry name" value="Acyl-CoA_ox_N"/>
    <property type="match status" value="1"/>
</dbReference>
<dbReference type="Gene3D" id="2.40.110.10">
    <property type="entry name" value="Butyryl-CoA Dehydrogenase, subunit A, domain 2"/>
    <property type="match status" value="1"/>
</dbReference>
<dbReference type="FunFam" id="1.20.140.10:FF:000015">
    <property type="entry name" value="Acyl-coenzyme A oxidase"/>
    <property type="match status" value="1"/>
</dbReference>
<dbReference type="FunFam" id="1.20.140.10:FF:000013">
    <property type="entry name" value="Acyl-coenzyme A oxidase"/>
    <property type="match status" value="1"/>
</dbReference>
<dbReference type="InParanoid" id="G4Z9U6"/>
<comment type="catalytic activity">
    <reaction evidence="1">
        <text>a 2,3-saturated acyl-CoA + O2 = a (2E)-enoyl-CoA + H2O2</text>
        <dbReference type="Rhea" id="RHEA:38959"/>
        <dbReference type="ChEBI" id="CHEBI:15379"/>
        <dbReference type="ChEBI" id="CHEBI:16240"/>
        <dbReference type="ChEBI" id="CHEBI:58856"/>
        <dbReference type="ChEBI" id="CHEBI:65111"/>
        <dbReference type="EC" id="1.3.3.6"/>
    </reaction>
</comment>
<dbReference type="GO" id="GO:0033540">
    <property type="term" value="P:fatty acid beta-oxidation using acyl-CoA oxidase"/>
    <property type="evidence" value="ECO:0007669"/>
    <property type="project" value="TreeGrafter"/>
</dbReference>
<evidence type="ECO:0000256" key="5">
    <source>
        <dbReference type="ARBA" id="ARBA00022630"/>
    </source>
</evidence>
<dbReference type="InterPro" id="IPR046373">
    <property type="entry name" value="Acyl-CoA_Oxase/DH_mid-dom_sf"/>
</dbReference>
<dbReference type="GO" id="GO:0003997">
    <property type="term" value="F:acyl-CoA oxidase activity"/>
    <property type="evidence" value="ECO:0007669"/>
    <property type="project" value="UniProtKB-EC"/>
</dbReference>
<dbReference type="FunFam" id="2.40.110.10:FF:000075">
    <property type="entry name" value="Acyl-coenzyme A oxidase"/>
    <property type="match status" value="1"/>
</dbReference>
<feature type="domain" description="Acyl-coenzyme A oxidase N-terminal" evidence="15">
    <location>
        <begin position="71"/>
        <end position="175"/>
    </location>
</feature>
<accession>G4Z9U6</accession>
<name>G4Z9U6_PHYSP</name>
<dbReference type="PIRSF" id="PIRSF000168">
    <property type="entry name" value="Acyl-CoA_oxidase"/>
    <property type="match status" value="1"/>
</dbReference>
<evidence type="ECO:0000256" key="3">
    <source>
        <dbReference type="ARBA" id="ARBA00004275"/>
    </source>
</evidence>
<dbReference type="InterPro" id="IPR002655">
    <property type="entry name" value="Acyl-CoA_oxidase_C"/>
</dbReference>
<dbReference type="Pfam" id="PF22924">
    <property type="entry name" value="ACOX_C_alpha1"/>
    <property type="match status" value="1"/>
</dbReference>
<dbReference type="OMA" id="VWWAGGR"/>
<evidence type="ECO:0000256" key="6">
    <source>
        <dbReference type="ARBA" id="ARBA00022827"/>
    </source>
</evidence>
<dbReference type="InterPro" id="IPR055060">
    <property type="entry name" value="ACOX_C_alpha1"/>
</dbReference>
<evidence type="ECO:0000256" key="10">
    <source>
        <dbReference type="ARBA" id="ARBA00023140"/>
    </source>
</evidence>
<feature type="binding site" evidence="13">
    <location>
        <position position="182"/>
    </location>
    <ligand>
        <name>FAD</name>
        <dbReference type="ChEBI" id="CHEBI:57692"/>
    </ligand>
</feature>
<dbReference type="GO" id="GO:0005777">
    <property type="term" value="C:peroxisome"/>
    <property type="evidence" value="ECO:0007669"/>
    <property type="project" value="UniProtKB-SubCell"/>
</dbReference>
<evidence type="ECO:0000256" key="8">
    <source>
        <dbReference type="ARBA" id="ARBA00023002"/>
    </source>
</evidence>
<dbReference type="GO" id="GO:0005504">
    <property type="term" value="F:fatty acid binding"/>
    <property type="evidence" value="ECO:0007669"/>
    <property type="project" value="TreeGrafter"/>
</dbReference>
<keyword evidence="9" id="KW-0443">Lipid metabolism</keyword>
<dbReference type="STRING" id="1094619.G4Z9U6"/>
<evidence type="ECO:0000313" key="17">
    <source>
        <dbReference type="EMBL" id="EGZ19799.1"/>
    </source>
</evidence>
<dbReference type="InterPro" id="IPR009100">
    <property type="entry name" value="AcylCoA_DH/oxidase_NM_dom_sf"/>
</dbReference>
<dbReference type="Pfam" id="PF01756">
    <property type="entry name" value="ACOX"/>
    <property type="match status" value="1"/>
</dbReference>
<dbReference type="InterPro" id="IPR012258">
    <property type="entry name" value="Acyl-CoA_oxidase"/>
</dbReference>
<feature type="domain" description="Acyl-CoA oxidase C-alpha1" evidence="16">
    <location>
        <begin position="279"/>
        <end position="443"/>
    </location>
</feature>
<dbReference type="GeneID" id="20650076"/>
<dbReference type="PANTHER" id="PTHR10909:SF250">
    <property type="entry name" value="PEROXISOMAL ACYL-COENZYME A OXIDASE 1"/>
    <property type="match status" value="1"/>
</dbReference>
<dbReference type="RefSeq" id="XP_009522516.1">
    <property type="nucleotide sequence ID" value="XM_009524221.1"/>
</dbReference>
<evidence type="ECO:0000256" key="11">
    <source>
        <dbReference type="PIRNR" id="PIRNR000168"/>
    </source>
</evidence>
<keyword evidence="18" id="KW-1185">Reference proteome</keyword>
<dbReference type="SUPFAM" id="SSF47203">
    <property type="entry name" value="Acyl-CoA dehydrogenase C-terminal domain-like"/>
    <property type="match status" value="2"/>
</dbReference>
<dbReference type="SMR" id="G4Z9U6"/>
<evidence type="ECO:0000256" key="1">
    <source>
        <dbReference type="ARBA" id="ARBA00001201"/>
    </source>
</evidence>
<gene>
    <name evidence="17" type="ORF">PHYSODRAFT_359811</name>
</gene>
<dbReference type="AlphaFoldDB" id="G4Z9U6"/>
<dbReference type="KEGG" id="psoj:PHYSODRAFT_359811"/>
<dbReference type="Proteomes" id="UP000002640">
    <property type="component" value="Unassembled WGS sequence"/>
</dbReference>
<dbReference type="InterPro" id="IPR036250">
    <property type="entry name" value="AcylCo_DH-like_C"/>
</dbReference>
<evidence type="ECO:0000259" key="14">
    <source>
        <dbReference type="Pfam" id="PF01756"/>
    </source>
</evidence>
<keyword evidence="6 11" id="KW-0274">FAD</keyword>
<proteinExistence type="inferred from homology"/>
<comment type="cofactor">
    <cofactor evidence="2">
        <name>FAD</name>
        <dbReference type="ChEBI" id="CHEBI:57692"/>
    </cofactor>
</comment>
<comment type="similarity">
    <text evidence="4 11">Belongs to the acyl-CoA oxidase family.</text>
</comment>
<dbReference type="Gene3D" id="1.20.140.10">
    <property type="entry name" value="Butyryl-CoA Dehydrogenase, subunit A, domain 3"/>
    <property type="match status" value="2"/>
</dbReference>
<keyword evidence="8" id="KW-0560">Oxidoreductase</keyword>
<evidence type="ECO:0000256" key="2">
    <source>
        <dbReference type="ARBA" id="ARBA00001974"/>
    </source>
</evidence>
<organism evidence="17 18">
    <name type="scientific">Phytophthora sojae (strain P6497)</name>
    <name type="common">Soybean stem and root rot agent</name>
    <name type="synonym">Phytophthora megasperma f. sp. glycines</name>
    <dbReference type="NCBI Taxonomy" id="1094619"/>
    <lineage>
        <taxon>Eukaryota</taxon>
        <taxon>Sar</taxon>
        <taxon>Stramenopiles</taxon>
        <taxon>Oomycota</taxon>
        <taxon>Peronosporomycetes</taxon>
        <taxon>Peronosporales</taxon>
        <taxon>Peronosporaceae</taxon>
        <taxon>Phytophthora</taxon>
    </lineage>
</organism>
<evidence type="ECO:0000256" key="12">
    <source>
        <dbReference type="PIRSR" id="PIRSR000168-1"/>
    </source>
</evidence>
<evidence type="ECO:0000256" key="4">
    <source>
        <dbReference type="ARBA" id="ARBA00006288"/>
    </source>
</evidence>
<sequence length="661" mass="73545">MTSQHTHFPANQFQIKIISYLKPQHQKQHIRSNTSQSNLLAHTHVKASLIMELKDLAPLLLKTERANGDIDPTVLTDVLRDGKAANDRRKQLVAMVERHPVLSDRDMMFRNHTQRYTFGLKKVAHFVQFLKDEQIVDRTEQNIMYGALGEPLCIDVHNSMFVPTLENQGDDAQRANRKWWPGGLGKTANHAIVHARLFLDGKDVGVQAFLVQLRSLEDHQPLPGIEVGDIGPKVGFNAIDNGYCAFHKVRVPRENMLMRYAKVLPDGTFVKPKSDKLVYLTMVHVRANLVESFALTMAKAAAITTRFSSARIQGRTPDNKGEFQVLDYQNQQHKLFPFIAISYAAKFAARDMMARHDEAVEIVKSGDAGFGAKLAALHAVSSGLKAWLAERVSDGVESCRRLCGGHGFTQSGNLAHLFNEIVGANTFEGTFDVLVQQHARYLLKALAGAKTLDASEPATRFLSKVKVLADLKLRFSGQTPEAFGDLNLLVEAFEVRAARILLALARQMKATNNNGNACMVLMSRVSTAHAELMLLEALVNGVSTIPAGPEQRAVVELCSLFGAWLITKSLGDFRQHDYLSSSQADLVREQVVRLLPSIRKNSVLLTDAWDFSDFELGSTIGRYDGDIYRALVNRAADEPLNKTQVPEGYEKYLKPLIQSDL</sequence>
<comment type="subcellular location">
    <subcellularLocation>
        <location evidence="3">Peroxisome</location>
    </subcellularLocation>
</comment>
<dbReference type="GO" id="GO:0055088">
    <property type="term" value="P:lipid homeostasis"/>
    <property type="evidence" value="ECO:0007669"/>
    <property type="project" value="TreeGrafter"/>
</dbReference>
<dbReference type="SUPFAM" id="SSF56645">
    <property type="entry name" value="Acyl-CoA dehydrogenase NM domain-like"/>
    <property type="match status" value="1"/>
</dbReference>
<evidence type="ECO:0000259" key="16">
    <source>
        <dbReference type="Pfam" id="PF22924"/>
    </source>
</evidence>
<feature type="active site" description="Proton acceptor" evidence="12">
    <location>
        <position position="428"/>
    </location>
</feature>